<sequence length="47" mass="5415">MIVAIRNRLVHAYLGIDDDTVWSIIQDNIPELLEQLLAIKAQQAREQ</sequence>
<evidence type="ECO:0000256" key="4">
    <source>
        <dbReference type="ARBA" id="ARBA00024207"/>
    </source>
</evidence>
<gene>
    <name evidence="5" type="ORF">ACFOEV_20410</name>
</gene>
<dbReference type="InterPro" id="IPR037038">
    <property type="entry name" value="HepT-like_sf"/>
</dbReference>
<dbReference type="Proteomes" id="UP001595579">
    <property type="component" value="Unassembled WGS sequence"/>
</dbReference>
<dbReference type="RefSeq" id="WP_386776735.1">
    <property type="nucleotide sequence ID" value="NZ_JBHRUG010000048.1"/>
</dbReference>
<comment type="caution">
    <text evidence="5">The sequence shown here is derived from an EMBL/GenBank/DDBJ whole genome shotgun (WGS) entry which is preliminary data.</text>
</comment>
<organism evidence="5 6">
    <name type="scientific">Litchfieldella rifensis</name>
    <dbReference type="NCBI Taxonomy" id="762643"/>
    <lineage>
        <taxon>Bacteria</taxon>
        <taxon>Pseudomonadati</taxon>
        <taxon>Pseudomonadota</taxon>
        <taxon>Gammaproteobacteria</taxon>
        <taxon>Oceanospirillales</taxon>
        <taxon>Halomonadaceae</taxon>
        <taxon>Litchfieldella</taxon>
    </lineage>
</organism>
<reference evidence="6" key="1">
    <citation type="journal article" date="2019" name="Int. J. Syst. Evol. Microbiol.">
        <title>The Global Catalogue of Microorganisms (GCM) 10K type strain sequencing project: providing services to taxonomists for standard genome sequencing and annotation.</title>
        <authorList>
            <consortium name="The Broad Institute Genomics Platform"/>
            <consortium name="The Broad Institute Genome Sequencing Center for Infectious Disease"/>
            <person name="Wu L."/>
            <person name="Ma J."/>
        </authorList>
    </citation>
    <scope>NUCLEOTIDE SEQUENCE [LARGE SCALE GENOMIC DNA]</scope>
    <source>
        <strain evidence="6">CECT 7698</strain>
    </source>
</reference>
<accession>A0ABV7LVP1</accession>
<keyword evidence="1" id="KW-1277">Toxin-antitoxin system</keyword>
<keyword evidence="3" id="KW-0378">Hydrolase</keyword>
<comment type="similarity">
    <text evidence="4">Belongs to the HepT RNase toxin family.</text>
</comment>
<evidence type="ECO:0000256" key="1">
    <source>
        <dbReference type="ARBA" id="ARBA00022649"/>
    </source>
</evidence>
<evidence type="ECO:0000256" key="3">
    <source>
        <dbReference type="ARBA" id="ARBA00022801"/>
    </source>
</evidence>
<protein>
    <submittedName>
        <fullName evidence="5">DUF86 domain-containing protein</fullName>
    </submittedName>
</protein>
<evidence type="ECO:0000313" key="5">
    <source>
        <dbReference type="EMBL" id="MFC3285968.1"/>
    </source>
</evidence>
<dbReference type="Pfam" id="PF01934">
    <property type="entry name" value="HepT-like"/>
    <property type="match status" value="1"/>
</dbReference>
<keyword evidence="2" id="KW-0540">Nuclease</keyword>
<evidence type="ECO:0000313" key="6">
    <source>
        <dbReference type="Proteomes" id="UP001595579"/>
    </source>
</evidence>
<dbReference type="InterPro" id="IPR008201">
    <property type="entry name" value="HepT-like"/>
</dbReference>
<dbReference type="EMBL" id="JBHRUG010000048">
    <property type="protein sequence ID" value="MFC3285968.1"/>
    <property type="molecule type" value="Genomic_DNA"/>
</dbReference>
<name>A0ABV7LVP1_9GAMM</name>
<keyword evidence="6" id="KW-1185">Reference proteome</keyword>
<proteinExistence type="inferred from homology"/>
<dbReference type="Gene3D" id="1.20.120.580">
    <property type="entry name" value="bsu32300-like"/>
    <property type="match status" value="1"/>
</dbReference>
<evidence type="ECO:0000256" key="2">
    <source>
        <dbReference type="ARBA" id="ARBA00022722"/>
    </source>
</evidence>